<dbReference type="InterPro" id="IPR000014">
    <property type="entry name" value="PAS"/>
</dbReference>
<evidence type="ECO:0000313" key="16">
    <source>
        <dbReference type="EMBL" id="MVQ31349.1"/>
    </source>
</evidence>
<evidence type="ECO:0000256" key="7">
    <source>
        <dbReference type="ARBA" id="ARBA00023012"/>
    </source>
</evidence>
<evidence type="ECO:0000256" key="1">
    <source>
        <dbReference type="ARBA" id="ARBA00000085"/>
    </source>
</evidence>
<dbReference type="Gene3D" id="3.30.565.10">
    <property type="entry name" value="Histidine kinase-like ATPase, C-terminal domain"/>
    <property type="match status" value="1"/>
</dbReference>
<dbReference type="InterPro" id="IPR035965">
    <property type="entry name" value="PAS-like_dom_sf"/>
</dbReference>
<protein>
    <recommendedName>
        <fullName evidence="10">Virulence sensor protein BvgS</fullName>
        <ecNumber evidence="2">2.7.13.3</ecNumber>
    </recommendedName>
</protein>
<evidence type="ECO:0000259" key="12">
    <source>
        <dbReference type="PROSITE" id="PS50109"/>
    </source>
</evidence>
<dbReference type="InterPro" id="IPR013655">
    <property type="entry name" value="PAS_fold_3"/>
</dbReference>
<feature type="modified residue" description="4-aspartylphosphate" evidence="11">
    <location>
        <position position="1040"/>
    </location>
</feature>
<evidence type="ECO:0000256" key="8">
    <source>
        <dbReference type="ARBA" id="ARBA00023026"/>
    </source>
</evidence>
<comment type="function">
    <text evidence="9">Member of the two-component regulatory system BvgS/BvgA. Phosphorylates BvgA via a four-step phosphorelay in response to environmental signals.</text>
</comment>
<dbReference type="SMART" id="SM00388">
    <property type="entry name" value="HisKA"/>
    <property type="match status" value="1"/>
</dbReference>
<dbReference type="AlphaFoldDB" id="A0A6N8IWK4"/>
<dbReference type="SMART" id="SM00091">
    <property type="entry name" value="PAS"/>
    <property type="match status" value="4"/>
</dbReference>
<dbReference type="PROSITE" id="PS50113">
    <property type="entry name" value="PAC"/>
    <property type="match status" value="2"/>
</dbReference>
<dbReference type="InterPro" id="IPR005467">
    <property type="entry name" value="His_kinase_dom"/>
</dbReference>
<dbReference type="Proteomes" id="UP000469385">
    <property type="component" value="Unassembled WGS sequence"/>
</dbReference>
<dbReference type="InterPro" id="IPR001610">
    <property type="entry name" value="PAC"/>
</dbReference>
<dbReference type="CDD" id="cd16922">
    <property type="entry name" value="HATPase_EvgS-ArcB-TorS-like"/>
    <property type="match status" value="1"/>
</dbReference>
<gene>
    <name evidence="16" type="ORF">GON04_17970</name>
</gene>
<comment type="caution">
    <text evidence="16">The sequence shown here is derived from an EMBL/GenBank/DDBJ whole genome shotgun (WGS) entry which is preliminary data.</text>
</comment>
<dbReference type="Pfam" id="PF08448">
    <property type="entry name" value="PAS_4"/>
    <property type="match status" value="3"/>
</dbReference>
<evidence type="ECO:0000313" key="17">
    <source>
        <dbReference type="Proteomes" id="UP000469385"/>
    </source>
</evidence>
<keyword evidence="3 11" id="KW-0597">Phosphoprotein</keyword>
<evidence type="ECO:0000256" key="2">
    <source>
        <dbReference type="ARBA" id="ARBA00012438"/>
    </source>
</evidence>
<dbReference type="InterPro" id="IPR001789">
    <property type="entry name" value="Sig_transdc_resp-reg_receiver"/>
</dbReference>
<dbReference type="EMBL" id="WSEL01000009">
    <property type="protein sequence ID" value="MVQ31349.1"/>
    <property type="molecule type" value="Genomic_DNA"/>
</dbReference>
<dbReference type="InterPro" id="IPR003594">
    <property type="entry name" value="HATPase_dom"/>
</dbReference>
<dbReference type="InterPro" id="IPR004358">
    <property type="entry name" value="Sig_transdc_His_kin-like_C"/>
</dbReference>
<dbReference type="InterPro" id="IPR003661">
    <property type="entry name" value="HisK_dim/P_dom"/>
</dbReference>
<dbReference type="SUPFAM" id="SSF55781">
    <property type="entry name" value="GAF domain-like"/>
    <property type="match status" value="1"/>
</dbReference>
<feature type="domain" description="PAC" evidence="15">
    <location>
        <begin position="362"/>
        <end position="414"/>
    </location>
</feature>
<evidence type="ECO:0000259" key="13">
    <source>
        <dbReference type="PROSITE" id="PS50110"/>
    </source>
</evidence>
<dbReference type="GO" id="GO:0000155">
    <property type="term" value="F:phosphorelay sensor kinase activity"/>
    <property type="evidence" value="ECO:0007669"/>
    <property type="project" value="InterPro"/>
</dbReference>
<keyword evidence="7" id="KW-0902">Two-component regulatory system</keyword>
<dbReference type="Pfam" id="PF00072">
    <property type="entry name" value="Response_reg"/>
    <property type="match status" value="1"/>
</dbReference>
<accession>A0A6N8IWK4</accession>
<dbReference type="Pfam" id="PF08447">
    <property type="entry name" value="PAS_3"/>
    <property type="match status" value="1"/>
</dbReference>
<dbReference type="InterPro" id="IPR036097">
    <property type="entry name" value="HisK_dim/P_sf"/>
</dbReference>
<feature type="domain" description="Response regulatory" evidence="13">
    <location>
        <begin position="991"/>
        <end position="1109"/>
    </location>
</feature>
<evidence type="ECO:0000256" key="9">
    <source>
        <dbReference type="ARBA" id="ARBA00058004"/>
    </source>
</evidence>
<feature type="domain" description="Histidine kinase" evidence="12">
    <location>
        <begin position="749"/>
        <end position="967"/>
    </location>
</feature>
<dbReference type="PANTHER" id="PTHR43047:SF72">
    <property type="entry name" value="OSMOSENSING HISTIDINE PROTEIN KINASE SLN1"/>
    <property type="match status" value="1"/>
</dbReference>
<dbReference type="RefSeq" id="WP_157399408.1">
    <property type="nucleotide sequence ID" value="NZ_WSEL01000009.1"/>
</dbReference>
<feature type="domain" description="PAS" evidence="14">
    <location>
        <begin position="415"/>
        <end position="486"/>
    </location>
</feature>
<dbReference type="FunFam" id="3.30.565.10:FF:000010">
    <property type="entry name" value="Sensor histidine kinase RcsC"/>
    <property type="match status" value="1"/>
</dbReference>
<keyword evidence="4" id="KW-0808">Transferase</keyword>
<dbReference type="Pfam" id="PF02518">
    <property type="entry name" value="HATPase_c"/>
    <property type="match status" value="1"/>
</dbReference>
<name>A0A6N8IWK4_9BURK</name>
<dbReference type="PRINTS" id="PR00344">
    <property type="entry name" value="BCTRLSENSOR"/>
</dbReference>
<keyword evidence="6" id="KW-0418">Kinase</keyword>
<organism evidence="16 17">
    <name type="scientific">Ramlibacter pinisoli</name>
    <dbReference type="NCBI Taxonomy" id="2682844"/>
    <lineage>
        <taxon>Bacteria</taxon>
        <taxon>Pseudomonadati</taxon>
        <taxon>Pseudomonadota</taxon>
        <taxon>Betaproteobacteria</taxon>
        <taxon>Burkholderiales</taxon>
        <taxon>Comamonadaceae</taxon>
        <taxon>Ramlibacter</taxon>
    </lineage>
</organism>
<dbReference type="Gene3D" id="3.40.50.2300">
    <property type="match status" value="1"/>
</dbReference>
<dbReference type="GO" id="GO:0005886">
    <property type="term" value="C:plasma membrane"/>
    <property type="evidence" value="ECO:0007669"/>
    <property type="project" value="TreeGrafter"/>
</dbReference>
<dbReference type="SMART" id="SM00387">
    <property type="entry name" value="HATPase_c"/>
    <property type="match status" value="1"/>
</dbReference>
<sequence>MSIPLFLSGGGAVGAQLRNHPWTDTPLGPPQTWPPALQALVQIMLASNQPMFLVWGPQRTYLYNDIYTPILGGKHPQALGRDVLEVWSEIRADIEPIVDQAYRGEPVQRDDMALEINRHGYPETAHFSFFYSPIRGPDGTVDGFFCAVNETTRQVQAQEELRRSEARHRGVLSRMDEGFLLLDEDFHIAEVNDYTLRLCGLAREQMVGRCHWEVFPGSRELEVGRAYLRAMAEGRPFTLDHLYEWPDGRKSWIELRGYRTPDGLALFFRDVAERRRFERQAAESAERVQLALDAGAIVGTFVWDVAADRVVADERFARTFGLDVAACHAGVPLQGAFASIHPDDRQRVQRMVAEAMQRGGPYRCEYRVIRHDGLYHPIEAIGRCELDAQGRPVRFPGILVDVEDRRRAEAERDRANALLRTFIEAVPGVVYAKDRDGRLMLGNRGTAELIGRPPEQFIGRTDLEVLGDKRQAAVVMENDRRIMESGRAEQVEEIVPMPDGQAVHWLSHKAPLFDAQGAVVGLVGASIDITDRKREQERARTETEMLDLLNQTGALLSGELDLDALLQSVTDAATKLTGAQFGAFFYNGVDAQGETYMLFSLSGAPREAFEHFGQPRPTPMFEPTFRGGPPIRLDDVRKDPRYGGWGPHHGMPPGHLPVRSYLAVSVVSRSGEVIGGLFFGHPEPGVFTERSERLATGIASQAAVAIDNAHLYAEAQRAAAERTQLLESERAARADAERASTLKDEFLATLSHELRTPLSAILGWAHILRRKTAGDPSLARGIDVIERSTRVQTQLIEDLLDMSRITSGKLRLDMQPIAPVTFVQAAVDAVRPAAEAARVSVRLVLEEPVAAVMGDSARLQQVVGNLLTNAIKFSPADGRVLVRVGGDEERVRIEVDDDGIGIAPEFLPHVFDRFRQADGSTTRRFGGLGLGLSIVRHLVDLHGGTVEARSRGLGQGSTFVFTLPSHAMAVLRGGEAQVPLNGVDVDLQGLPVLVVDDEPDVLDLLSRVLGEARAQVTAVADAEAALDAFASGRPGLLISDIGMPGMDGYELIRRLRRTPPAGGVRVPAIALTAFARPEDRQRALDSGFDAYLSKPVEPHELLAQVRRLALLQRPAAQR</sequence>
<dbReference type="GO" id="GO:0009927">
    <property type="term" value="F:histidine phosphotransfer kinase activity"/>
    <property type="evidence" value="ECO:0007669"/>
    <property type="project" value="TreeGrafter"/>
</dbReference>
<evidence type="ECO:0000259" key="15">
    <source>
        <dbReference type="PROSITE" id="PS50113"/>
    </source>
</evidence>
<dbReference type="SUPFAM" id="SSF47384">
    <property type="entry name" value="Homodimeric domain of signal transducing histidine kinase"/>
    <property type="match status" value="1"/>
</dbReference>
<keyword evidence="17" id="KW-1185">Reference proteome</keyword>
<evidence type="ECO:0000256" key="10">
    <source>
        <dbReference type="ARBA" id="ARBA00070152"/>
    </source>
</evidence>
<dbReference type="PROSITE" id="PS50110">
    <property type="entry name" value="RESPONSE_REGULATORY"/>
    <property type="match status" value="1"/>
</dbReference>
<dbReference type="SUPFAM" id="SSF55785">
    <property type="entry name" value="PYP-like sensor domain (PAS domain)"/>
    <property type="match status" value="4"/>
</dbReference>
<keyword evidence="8" id="KW-0843">Virulence</keyword>
<dbReference type="Gene3D" id="3.30.450.20">
    <property type="entry name" value="PAS domain"/>
    <property type="match status" value="4"/>
</dbReference>
<dbReference type="NCBIfam" id="TIGR00229">
    <property type="entry name" value="sensory_box"/>
    <property type="match status" value="3"/>
</dbReference>
<dbReference type="CDD" id="cd17580">
    <property type="entry name" value="REC_2_DhkD-like"/>
    <property type="match status" value="1"/>
</dbReference>
<dbReference type="Gene3D" id="1.10.287.130">
    <property type="match status" value="1"/>
</dbReference>
<dbReference type="Pfam" id="PF13185">
    <property type="entry name" value="GAF_2"/>
    <property type="match status" value="1"/>
</dbReference>
<dbReference type="PROSITE" id="PS50109">
    <property type="entry name" value="HIS_KIN"/>
    <property type="match status" value="1"/>
</dbReference>
<proteinExistence type="predicted"/>
<dbReference type="SMART" id="SM00065">
    <property type="entry name" value="GAF"/>
    <property type="match status" value="1"/>
</dbReference>
<dbReference type="CDD" id="cd00130">
    <property type="entry name" value="PAS"/>
    <property type="match status" value="3"/>
</dbReference>
<dbReference type="PANTHER" id="PTHR43047">
    <property type="entry name" value="TWO-COMPONENT HISTIDINE PROTEIN KINASE"/>
    <property type="match status" value="1"/>
</dbReference>
<dbReference type="InterPro" id="IPR029016">
    <property type="entry name" value="GAF-like_dom_sf"/>
</dbReference>
<reference evidence="16 17" key="1">
    <citation type="submission" date="2019-12" db="EMBL/GenBank/DDBJ databases">
        <authorList>
            <person name="Huq M.A."/>
        </authorList>
    </citation>
    <scope>NUCLEOTIDE SEQUENCE [LARGE SCALE GENOMIC DNA]</scope>
    <source>
        <strain evidence="16 17">MAH-25</strain>
    </source>
</reference>
<evidence type="ECO:0000256" key="5">
    <source>
        <dbReference type="ARBA" id="ARBA00022729"/>
    </source>
</evidence>
<dbReference type="InterPro" id="IPR003018">
    <property type="entry name" value="GAF"/>
</dbReference>
<dbReference type="SMART" id="SM00086">
    <property type="entry name" value="PAC"/>
    <property type="match status" value="2"/>
</dbReference>
<dbReference type="InterPro" id="IPR036890">
    <property type="entry name" value="HATPase_C_sf"/>
</dbReference>
<evidence type="ECO:0000256" key="3">
    <source>
        <dbReference type="ARBA" id="ARBA00022553"/>
    </source>
</evidence>
<dbReference type="PROSITE" id="PS50112">
    <property type="entry name" value="PAS"/>
    <property type="match status" value="2"/>
</dbReference>
<dbReference type="InterPro" id="IPR000700">
    <property type="entry name" value="PAS-assoc_C"/>
</dbReference>
<dbReference type="InterPro" id="IPR011006">
    <property type="entry name" value="CheY-like_superfamily"/>
</dbReference>
<feature type="domain" description="PAS" evidence="14">
    <location>
        <begin position="164"/>
        <end position="209"/>
    </location>
</feature>
<dbReference type="Pfam" id="PF00512">
    <property type="entry name" value="HisKA"/>
    <property type="match status" value="1"/>
</dbReference>
<dbReference type="Gene3D" id="3.30.450.40">
    <property type="match status" value="1"/>
</dbReference>
<evidence type="ECO:0000256" key="6">
    <source>
        <dbReference type="ARBA" id="ARBA00022777"/>
    </source>
</evidence>
<comment type="catalytic activity">
    <reaction evidence="1">
        <text>ATP + protein L-histidine = ADP + protein N-phospho-L-histidine.</text>
        <dbReference type="EC" id="2.7.13.3"/>
    </reaction>
</comment>
<keyword evidence="5" id="KW-0732">Signal</keyword>
<feature type="domain" description="PAC" evidence="15">
    <location>
        <begin position="489"/>
        <end position="541"/>
    </location>
</feature>
<evidence type="ECO:0000259" key="14">
    <source>
        <dbReference type="PROSITE" id="PS50112"/>
    </source>
</evidence>
<evidence type="ECO:0000256" key="11">
    <source>
        <dbReference type="PROSITE-ProRule" id="PRU00169"/>
    </source>
</evidence>
<dbReference type="EC" id="2.7.13.3" evidence="2"/>
<dbReference type="SUPFAM" id="SSF52172">
    <property type="entry name" value="CheY-like"/>
    <property type="match status" value="1"/>
</dbReference>
<dbReference type="SUPFAM" id="SSF55874">
    <property type="entry name" value="ATPase domain of HSP90 chaperone/DNA topoisomerase II/histidine kinase"/>
    <property type="match status" value="1"/>
</dbReference>
<dbReference type="SMART" id="SM00448">
    <property type="entry name" value="REC"/>
    <property type="match status" value="1"/>
</dbReference>
<evidence type="ECO:0000256" key="4">
    <source>
        <dbReference type="ARBA" id="ARBA00022679"/>
    </source>
</evidence>
<dbReference type="CDD" id="cd00082">
    <property type="entry name" value="HisKA"/>
    <property type="match status" value="1"/>
</dbReference>
<dbReference type="InterPro" id="IPR013656">
    <property type="entry name" value="PAS_4"/>
</dbReference>